<dbReference type="PANTHER" id="PTHR43648">
    <property type="entry name" value="ELECTRON TRANSFER FLAVOPROTEIN BETA SUBUNIT LYSINE METHYLTRANSFERASE"/>
    <property type="match status" value="1"/>
</dbReference>
<dbReference type="AlphaFoldDB" id="A0A8P4G784"/>
<dbReference type="Pfam" id="PF06325">
    <property type="entry name" value="PrmA"/>
    <property type="match status" value="1"/>
</dbReference>
<dbReference type="InterPro" id="IPR050078">
    <property type="entry name" value="Ribosomal_L11_MeTrfase_PrmA"/>
</dbReference>
<evidence type="ECO:0000256" key="4">
    <source>
        <dbReference type="ARBA" id="ARBA00040322"/>
    </source>
</evidence>
<evidence type="ECO:0000256" key="7">
    <source>
        <dbReference type="ARBA" id="ARBA00049497"/>
    </source>
</evidence>
<dbReference type="Proteomes" id="UP000694389">
    <property type="component" value="Unassembled WGS sequence"/>
</dbReference>
<evidence type="ECO:0000256" key="3">
    <source>
        <dbReference type="ARBA" id="ARBA00037932"/>
    </source>
</evidence>
<proteinExistence type="inferred from homology"/>
<evidence type="ECO:0000256" key="1">
    <source>
        <dbReference type="ARBA" id="ARBA00022603"/>
    </source>
</evidence>
<reference evidence="8" key="1">
    <citation type="submission" date="2025-08" db="UniProtKB">
        <authorList>
            <consortium name="Ensembl"/>
        </authorList>
    </citation>
    <scope>IDENTIFICATION</scope>
</reference>
<comment type="similarity">
    <text evidence="3">Belongs to the methyltransferase superfamily. ETFBKMT family.</text>
</comment>
<evidence type="ECO:0000256" key="6">
    <source>
        <dbReference type="ARBA" id="ARBA00042266"/>
    </source>
</evidence>
<dbReference type="PANTHER" id="PTHR43648:SF1">
    <property type="entry name" value="ELECTRON TRANSFER FLAVOPROTEIN BETA SUBUNIT LYSINE METHYLTRANSFERASE"/>
    <property type="match status" value="1"/>
</dbReference>
<dbReference type="Gene3D" id="3.40.50.150">
    <property type="entry name" value="Vaccinia Virus protein VP39"/>
    <property type="match status" value="1"/>
</dbReference>
<dbReference type="GO" id="GO:0016279">
    <property type="term" value="F:protein-lysine N-methyltransferase activity"/>
    <property type="evidence" value="ECO:0007669"/>
    <property type="project" value="TreeGrafter"/>
</dbReference>
<protein>
    <recommendedName>
        <fullName evidence="4">Electron transfer flavoprotein beta subunit lysine methyltransferase</fullName>
    </recommendedName>
    <alternativeName>
        <fullName evidence="6">ETFB lysine methyltransferase</fullName>
    </alternativeName>
    <alternativeName>
        <fullName evidence="5">Protein N-lysine methyltransferase METTL20</fullName>
    </alternativeName>
</protein>
<evidence type="ECO:0000256" key="5">
    <source>
        <dbReference type="ARBA" id="ARBA00041867"/>
    </source>
</evidence>
<name>A0A8P4G784_DICLA</name>
<dbReference type="GO" id="GO:0032259">
    <property type="term" value="P:methylation"/>
    <property type="evidence" value="ECO:0007669"/>
    <property type="project" value="UniProtKB-KW"/>
</dbReference>
<dbReference type="GO" id="GO:0005759">
    <property type="term" value="C:mitochondrial matrix"/>
    <property type="evidence" value="ECO:0007669"/>
    <property type="project" value="TreeGrafter"/>
</dbReference>
<accession>A0A8P4G784</accession>
<dbReference type="GeneTree" id="ENSGT00940000163501"/>
<dbReference type="InterPro" id="IPR029063">
    <property type="entry name" value="SAM-dependent_MTases_sf"/>
</dbReference>
<evidence type="ECO:0000256" key="2">
    <source>
        <dbReference type="ARBA" id="ARBA00022679"/>
    </source>
</evidence>
<organism evidence="8 9">
    <name type="scientific">Dicentrarchus labrax</name>
    <name type="common">European seabass</name>
    <name type="synonym">Morone labrax</name>
    <dbReference type="NCBI Taxonomy" id="13489"/>
    <lineage>
        <taxon>Eukaryota</taxon>
        <taxon>Metazoa</taxon>
        <taxon>Chordata</taxon>
        <taxon>Craniata</taxon>
        <taxon>Vertebrata</taxon>
        <taxon>Euteleostomi</taxon>
        <taxon>Actinopterygii</taxon>
        <taxon>Neopterygii</taxon>
        <taxon>Teleostei</taxon>
        <taxon>Neoteleostei</taxon>
        <taxon>Acanthomorphata</taxon>
        <taxon>Eupercaria</taxon>
        <taxon>Moronidae</taxon>
        <taxon>Dicentrarchus</taxon>
    </lineage>
</organism>
<dbReference type="CDD" id="cd02440">
    <property type="entry name" value="AdoMet_MTases"/>
    <property type="match status" value="1"/>
</dbReference>
<sequence length="286" mass="32300">MEALFRHCFASVWNRQQQLCVSPPPPTDDMTMLCPVTPLKYTRYVQTLVRAFKQTSRQRCAQSEEFIRRFISDNTEIVGERTLTPEIKLRLFTPNCTFWRERPEFWPFDDPYWAIYWPGGQALSRYLLNNPGVCGGKTVLDLGSGCGASAIAAKLCGAAHVVANDIDPVAAVATHMNCELNDLEPPVCLINNVIGLKPEAFDLILLGDMFYDEALATSLHSWLDRCIEVHGTKVLIGDPGRAQFEEHGIRQLLRQLAQFELPESVREENYGLTCSGVWSYRPELCN</sequence>
<keyword evidence="2" id="KW-0808">Transferase</keyword>
<reference evidence="8" key="2">
    <citation type="submission" date="2025-09" db="UniProtKB">
        <authorList>
            <consortium name="Ensembl"/>
        </authorList>
    </citation>
    <scope>IDENTIFICATION</scope>
</reference>
<evidence type="ECO:0000313" key="8">
    <source>
        <dbReference type="Ensembl" id="ENSDLAP00005069873.1"/>
    </source>
</evidence>
<evidence type="ECO:0000313" key="9">
    <source>
        <dbReference type="Proteomes" id="UP000694389"/>
    </source>
</evidence>
<dbReference type="Ensembl" id="ENSDLAT00005073022.1">
    <property type="protein sequence ID" value="ENSDLAP00005069873.1"/>
    <property type="gene ID" value="ENSDLAG00005027482.1"/>
</dbReference>
<keyword evidence="1" id="KW-0489">Methyltransferase</keyword>
<keyword evidence="9" id="KW-1185">Reference proteome</keyword>
<dbReference type="SUPFAM" id="SSF53335">
    <property type="entry name" value="S-adenosyl-L-methionine-dependent methyltransferases"/>
    <property type="match status" value="1"/>
</dbReference>
<comment type="catalytic activity">
    <reaction evidence="7">
        <text>L-lysyl-[protein] + 3 S-adenosyl-L-methionine = N(6),N(6),N(6)-trimethyl-L-lysyl-[protein] + 3 S-adenosyl-L-homocysteine + 3 H(+)</text>
        <dbReference type="Rhea" id="RHEA:54192"/>
        <dbReference type="Rhea" id="RHEA-COMP:9752"/>
        <dbReference type="Rhea" id="RHEA-COMP:13826"/>
        <dbReference type="ChEBI" id="CHEBI:15378"/>
        <dbReference type="ChEBI" id="CHEBI:29969"/>
        <dbReference type="ChEBI" id="CHEBI:57856"/>
        <dbReference type="ChEBI" id="CHEBI:59789"/>
        <dbReference type="ChEBI" id="CHEBI:61961"/>
    </reaction>
    <physiologicalReaction direction="left-to-right" evidence="7">
        <dbReference type="Rhea" id="RHEA:54193"/>
    </physiologicalReaction>
</comment>